<dbReference type="Pfam" id="PF05099">
    <property type="entry name" value="TerB"/>
    <property type="match status" value="1"/>
</dbReference>
<dbReference type="KEGG" id="lem:LEN_3919"/>
<evidence type="ECO:0000313" key="4">
    <source>
        <dbReference type="Proteomes" id="UP000218824"/>
    </source>
</evidence>
<protein>
    <recommendedName>
        <fullName evidence="2">Co-chaperone DjlA N-terminal domain-containing protein</fullName>
    </recommendedName>
</protein>
<dbReference type="SUPFAM" id="SSF158682">
    <property type="entry name" value="TerB-like"/>
    <property type="match status" value="1"/>
</dbReference>
<sequence length="341" mass="36393">MDKSLTEQMQEKITDGLEGAFDSVIESRRAYYEKNPGKVPGPAAVDALIRSVCTQNAAISGGAGLVPGPFGMLAVVPELLLVINNQIKLIYDIGVAQGKGEKISRELLVGIFITAAGAGAGGLLVMHGGKVLVRRASLRVMQRIIALLGGRITQQALKSAVSKWLPGVGAAAMAVWTGYLTKQIGQRASEVFKKDIVDETELLDVAEDLSTSAASAASLEKDEEGDALEFCKLQVLIDLAKIDGRIDDEERRFIESALESAELTPAQREQLGASLAGKSQDLRGLDALAAKPDSAIALLSNMVVLAKKDGDFHVTERLYIKRVGELLGFRPEEVEELAALE</sequence>
<name>A0AAU9B2H0_LYSEN</name>
<dbReference type="InterPro" id="IPR007791">
    <property type="entry name" value="DjlA_N"/>
</dbReference>
<keyword evidence="1" id="KW-0472">Membrane</keyword>
<keyword evidence="1" id="KW-0812">Transmembrane</keyword>
<keyword evidence="1" id="KW-1133">Transmembrane helix</keyword>
<dbReference type="AlphaFoldDB" id="A0AAU9B2H0"/>
<dbReference type="CDD" id="cd07177">
    <property type="entry name" value="terB_like"/>
    <property type="match status" value="1"/>
</dbReference>
<feature type="transmembrane region" description="Helical" evidence="1">
    <location>
        <begin position="107"/>
        <end position="129"/>
    </location>
</feature>
<gene>
    <name evidence="3" type="ORF">LEN_3919</name>
</gene>
<accession>A0AAU9B2H0</accession>
<organism evidence="3 4">
    <name type="scientific">Lysobacter enzymogenes</name>
    <dbReference type="NCBI Taxonomy" id="69"/>
    <lineage>
        <taxon>Bacteria</taxon>
        <taxon>Pseudomonadati</taxon>
        <taxon>Pseudomonadota</taxon>
        <taxon>Gammaproteobacteria</taxon>
        <taxon>Lysobacterales</taxon>
        <taxon>Lysobacteraceae</taxon>
        <taxon>Lysobacter</taxon>
    </lineage>
</organism>
<dbReference type="Gene3D" id="1.10.3680.10">
    <property type="entry name" value="TerB-like"/>
    <property type="match status" value="1"/>
</dbReference>
<dbReference type="EMBL" id="AP014940">
    <property type="protein sequence ID" value="BAV99406.1"/>
    <property type="molecule type" value="Genomic_DNA"/>
</dbReference>
<evidence type="ECO:0000259" key="2">
    <source>
        <dbReference type="Pfam" id="PF05099"/>
    </source>
</evidence>
<dbReference type="InterPro" id="IPR029024">
    <property type="entry name" value="TerB-like"/>
</dbReference>
<reference evidence="3 4" key="1">
    <citation type="journal article" date="2017" name="DNA Res.">
        <title>Complete genome sequence and expression profile of the commercial lytic enzyme producer Lysobacter enzymogenes M497-1.</title>
        <authorList>
            <person name="Takami H."/>
            <person name="Toyoda A."/>
            <person name="Uchiyama I."/>
            <person name="Itoh T."/>
            <person name="Takaki Y."/>
            <person name="Arai W."/>
            <person name="Nishi S."/>
            <person name="Kawai M."/>
            <person name="Shinya K."/>
            <person name="Ikeda H."/>
        </authorList>
    </citation>
    <scope>NUCLEOTIDE SEQUENCE [LARGE SCALE GENOMIC DNA]</scope>
    <source>
        <strain evidence="3 4">M497-1</strain>
    </source>
</reference>
<dbReference type="Proteomes" id="UP000218824">
    <property type="component" value="Chromosome"/>
</dbReference>
<proteinExistence type="predicted"/>
<evidence type="ECO:0000313" key="3">
    <source>
        <dbReference type="EMBL" id="BAV99406.1"/>
    </source>
</evidence>
<evidence type="ECO:0000256" key="1">
    <source>
        <dbReference type="SAM" id="Phobius"/>
    </source>
</evidence>
<feature type="domain" description="Co-chaperone DjlA N-terminal" evidence="2">
    <location>
        <begin position="235"/>
        <end position="337"/>
    </location>
</feature>